<evidence type="ECO:0000313" key="1">
    <source>
        <dbReference type="EMBL" id="EGV98841.1"/>
    </source>
</evidence>
<dbReference type="AlphaFoldDB" id="G3GXK9"/>
<proteinExistence type="predicted"/>
<evidence type="ECO:0000313" key="2">
    <source>
        <dbReference type="Proteomes" id="UP000001075"/>
    </source>
</evidence>
<name>G3GXK9_CRIGR</name>
<reference evidence="2" key="1">
    <citation type="journal article" date="2011" name="Nat. Biotechnol.">
        <title>The genomic sequence of the Chinese hamster ovary (CHO)-K1 cell line.</title>
        <authorList>
            <person name="Xu X."/>
            <person name="Nagarajan H."/>
            <person name="Lewis N.E."/>
            <person name="Pan S."/>
            <person name="Cai Z."/>
            <person name="Liu X."/>
            <person name="Chen W."/>
            <person name="Xie M."/>
            <person name="Wang W."/>
            <person name="Hammond S."/>
            <person name="Andersen M.R."/>
            <person name="Neff N."/>
            <person name="Passarelli B."/>
            <person name="Koh W."/>
            <person name="Fan H.C."/>
            <person name="Wang J."/>
            <person name="Gui Y."/>
            <person name="Lee K.H."/>
            <person name="Betenbaugh M.J."/>
            <person name="Quake S.R."/>
            <person name="Famili I."/>
            <person name="Palsson B.O."/>
            <person name="Wang J."/>
        </authorList>
    </citation>
    <scope>NUCLEOTIDE SEQUENCE [LARGE SCALE GENOMIC DNA]</scope>
    <source>
        <strain evidence="2">CHO K1 cell line</strain>
    </source>
</reference>
<gene>
    <name evidence="1" type="ORF">I79_002501</name>
</gene>
<dbReference type="EMBL" id="JH000060">
    <property type="protein sequence ID" value="EGV98841.1"/>
    <property type="molecule type" value="Genomic_DNA"/>
</dbReference>
<dbReference type="InParanoid" id="G3GXK9"/>
<accession>G3GXK9</accession>
<sequence>MLYTCFSTATSNSPKPVALISQITRLGVCKTGTWVLSLYVRNPAALGAALAGGECVAAPTKLLVIKVSTATP</sequence>
<dbReference type="Proteomes" id="UP000001075">
    <property type="component" value="Unassembled WGS sequence"/>
</dbReference>
<organism evidence="1 2">
    <name type="scientific">Cricetulus griseus</name>
    <name type="common">Chinese hamster</name>
    <name type="synonym">Cricetulus barabensis griseus</name>
    <dbReference type="NCBI Taxonomy" id="10029"/>
    <lineage>
        <taxon>Eukaryota</taxon>
        <taxon>Metazoa</taxon>
        <taxon>Chordata</taxon>
        <taxon>Craniata</taxon>
        <taxon>Vertebrata</taxon>
        <taxon>Euteleostomi</taxon>
        <taxon>Mammalia</taxon>
        <taxon>Eutheria</taxon>
        <taxon>Euarchontoglires</taxon>
        <taxon>Glires</taxon>
        <taxon>Rodentia</taxon>
        <taxon>Myomorpha</taxon>
        <taxon>Muroidea</taxon>
        <taxon>Cricetidae</taxon>
        <taxon>Cricetinae</taxon>
        <taxon>Cricetulus</taxon>
    </lineage>
</organism>
<protein>
    <submittedName>
        <fullName evidence="1">Uncharacterized protein</fullName>
    </submittedName>
</protein>